<dbReference type="InterPro" id="IPR038938">
    <property type="entry name" value="D27-like"/>
</dbReference>
<gene>
    <name evidence="2" type="ORF">CEPIT_LOCUS33387</name>
</gene>
<proteinExistence type="predicted"/>
<sequence length="259" mass="29183">MNANGLQSYESFTVPIIHHRKKRNGTMKLRRLRPSVGAEVIKSGADSYRTGTVTPSKNVYRDNFFDRLAINHLSQCIQAASGLRNKTRGYDGLVEAATAVSRNFDSAQQQKIVLQALQNAIPGPILLLMRMVLPRLTLGSEYCAAFTTLFFTWLVGPCEVKKAEDEERREKNVVHIKKCRFLEESNCVGMCTNLCKIPSQTFIMNSLGMPVNMVPNFDDMSCEMIFGEHPPSQSEDPALNYPCYKSCDLSQKKHHKKCI</sequence>
<comment type="caution">
    <text evidence="2">The sequence shown here is derived from an EMBL/GenBank/DDBJ whole genome shotgun (WGS) entry which is preliminary data.</text>
</comment>
<dbReference type="PANTHER" id="PTHR33591:SF1">
    <property type="entry name" value="BETA-CAROTENE ISOMERASE D27, CHLOROPLASTIC"/>
    <property type="match status" value="1"/>
</dbReference>
<accession>A0AAV0FFH9</accession>
<organism evidence="2 3">
    <name type="scientific">Cuscuta epithymum</name>
    <dbReference type="NCBI Taxonomy" id="186058"/>
    <lineage>
        <taxon>Eukaryota</taxon>
        <taxon>Viridiplantae</taxon>
        <taxon>Streptophyta</taxon>
        <taxon>Embryophyta</taxon>
        <taxon>Tracheophyta</taxon>
        <taxon>Spermatophyta</taxon>
        <taxon>Magnoliopsida</taxon>
        <taxon>eudicotyledons</taxon>
        <taxon>Gunneridae</taxon>
        <taxon>Pentapetalae</taxon>
        <taxon>asterids</taxon>
        <taxon>lamiids</taxon>
        <taxon>Solanales</taxon>
        <taxon>Convolvulaceae</taxon>
        <taxon>Cuscuteae</taxon>
        <taxon>Cuscuta</taxon>
        <taxon>Cuscuta subgen. Cuscuta</taxon>
    </lineage>
</organism>
<keyword evidence="3" id="KW-1185">Reference proteome</keyword>
<protein>
    <recommendedName>
        <fullName evidence="1">Beta-carotene isomerase D27-like C-terminal domain-containing protein</fullName>
    </recommendedName>
</protein>
<dbReference type="GO" id="GO:0009536">
    <property type="term" value="C:plastid"/>
    <property type="evidence" value="ECO:0007669"/>
    <property type="project" value="TreeGrafter"/>
</dbReference>
<dbReference type="EMBL" id="CAMAPF010000979">
    <property type="protein sequence ID" value="CAH9134013.1"/>
    <property type="molecule type" value="Genomic_DNA"/>
</dbReference>
<dbReference type="GO" id="GO:1901601">
    <property type="term" value="P:strigolactone biosynthetic process"/>
    <property type="evidence" value="ECO:0007669"/>
    <property type="project" value="TreeGrafter"/>
</dbReference>
<dbReference type="Pfam" id="PF13225">
    <property type="entry name" value="D27-like_C"/>
    <property type="match status" value="1"/>
</dbReference>
<dbReference type="PANTHER" id="PTHR33591">
    <property type="entry name" value="BETA-CAROTENE ISOMERASE D27"/>
    <property type="match status" value="1"/>
</dbReference>
<reference evidence="2" key="1">
    <citation type="submission" date="2022-07" db="EMBL/GenBank/DDBJ databases">
        <authorList>
            <person name="Macas J."/>
            <person name="Novak P."/>
            <person name="Neumann P."/>
        </authorList>
    </citation>
    <scope>NUCLEOTIDE SEQUENCE</scope>
</reference>
<evidence type="ECO:0000313" key="2">
    <source>
        <dbReference type="EMBL" id="CAH9134013.1"/>
    </source>
</evidence>
<dbReference type="Proteomes" id="UP001152523">
    <property type="component" value="Unassembled WGS sequence"/>
</dbReference>
<feature type="domain" description="Beta-carotene isomerase D27-like C-terminal" evidence="1">
    <location>
        <begin position="153"/>
        <end position="234"/>
    </location>
</feature>
<dbReference type="GO" id="GO:0005506">
    <property type="term" value="F:iron ion binding"/>
    <property type="evidence" value="ECO:0007669"/>
    <property type="project" value="InterPro"/>
</dbReference>
<name>A0AAV0FFH9_9ASTE</name>
<dbReference type="GO" id="GO:0016859">
    <property type="term" value="F:cis-trans isomerase activity"/>
    <property type="evidence" value="ECO:0007669"/>
    <property type="project" value="TreeGrafter"/>
</dbReference>
<dbReference type="AlphaFoldDB" id="A0AAV0FFH9"/>
<dbReference type="InterPro" id="IPR025114">
    <property type="entry name" value="D27-like_C"/>
</dbReference>
<evidence type="ECO:0000259" key="1">
    <source>
        <dbReference type="Pfam" id="PF13225"/>
    </source>
</evidence>
<evidence type="ECO:0000313" key="3">
    <source>
        <dbReference type="Proteomes" id="UP001152523"/>
    </source>
</evidence>